<name>W1P221_AMBTC</name>
<organism evidence="1 2">
    <name type="scientific">Amborella trichopoda</name>
    <dbReference type="NCBI Taxonomy" id="13333"/>
    <lineage>
        <taxon>Eukaryota</taxon>
        <taxon>Viridiplantae</taxon>
        <taxon>Streptophyta</taxon>
        <taxon>Embryophyta</taxon>
        <taxon>Tracheophyta</taxon>
        <taxon>Spermatophyta</taxon>
        <taxon>Magnoliopsida</taxon>
        <taxon>Amborellales</taxon>
        <taxon>Amborellaceae</taxon>
        <taxon>Amborella</taxon>
    </lineage>
</organism>
<dbReference type="EMBL" id="KI394661">
    <property type="protein sequence ID" value="ERN01963.1"/>
    <property type="molecule type" value="Genomic_DNA"/>
</dbReference>
<sequence>MMGKGTIIFSTVGRASYGFDIFAVTVHNLLNGAAANWTERRLTDGKSVNFNGQFTDDEDGTVVFISERNGASKIYLQLPKCETPKQLLGASGSLFHDRPTFRNGRVFFVSAHEPAEKLLNSWAAIYSTCMESQETTRLNPHGTVDYSPSISQSGKWIAVASYGSKEWEGDFQELSTDIVVFRSDDGSDRRVLAQGGGWPAWSGDSTIFYHMKADDGWWSIFRVEFLENEELLMEARRITPPGVHAFTPAASHDGKWIAVATRRPESKFRHIEIFDLDSESFIKVTEMLNPAIHHYNPFISPASGFLGYHRFRGRHSTGDSKIPYLEPMVSPIPNLKLHRLNGSFPTFSPDRTLIAFNTSLTPDSGISVVKSNATKKFSILKGRITFAPAWNPVEKGVIFVSAGPIFETVETTVQIARISFDPTHLDSKDEISTHVKILTKEGTGNNAFPSCSPDGKFLVFRSGRSGYKNLYIIDAIDGEDGSIRRLTEGPWIDTMPHWSPDGKYIAFSSNRESPKSTQGFSVYLTNPDGTDLHHVHVTAASAFNEMAKERINHVCFSPDSKFLLFTANLGAVNAEAISLPNQFQPYGDLYICGLDGSGLRRLTCNAYEDGTPAWNSGWWGPEPGSSLEDVVGEELKGEFEEPLWLGSTFKIF</sequence>
<dbReference type="eggNOG" id="ENOG502QPTW">
    <property type="taxonomic scope" value="Eukaryota"/>
</dbReference>
<proteinExistence type="predicted"/>
<dbReference type="InterPro" id="IPR011042">
    <property type="entry name" value="6-blade_b-propeller_TolB-like"/>
</dbReference>
<dbReference type="SUPFAM" id="SSF82171">
    <property type="entry name" value="DPP6 N-terminal domain-like"/>
    <property type="match status" value="2"/>
</dbReference>
<gene>
    <name evidence="1" type="ORF">AMTR_s00045p00058890</name>
</gene>
<dbReference type="OrthoDB" id="43744at2759"/>
<dbReference type="PANTHER" id="PTHR32161:SF9">
    <property type="entry name" value="TOLB PROTEIN-LIKE PROTEIN"/>
    <property type="match status" value="1"/>
</dbReference>
<keyword evidence="2" id="KW-1185">Reference proteome</keyword>
<reference evidence="2" key="1">
    <citation type="journal article" date="2013" name="Science">
        <title>The Amborella genome and the evolution of flowering plants.</title>
        <authorList>
            <consortium name="Amborella Genome Project"/>
        </authorList>
    </citation>
    <scope>NUCLEOTIDE SEQUENCE [LARGE SCALE GENOMIC DNA]</scope>
</reference>
<dbReference type="InterPro" id="IPR011659">
    <property type="entry name" value="WD40"/>
</dbReference>
<dbReference type="Gene3D" id="2.120.10.30">
    <property type="entry name" value="TolB, C-terminal domain"/>
    <property type="match status" value="2"/>
</dbReference>
<protein>
    <recommendedName>
        <fullName evidence="3">Dipeptidylpeptidase IV N-terminal domain-containing protein</fullName>
    </recommendedName>
</protein>
<dbReference type="PANTHER" id="PTHR32161">
    <property type="entry name" value="DPP6 N-TERMINAL DOMAIN-LIKE PROTEIN"/>
    <property type="match status" value="1"/>
</dbReference>
<dbReference type="Pfam" id="PF07676">
    <property type="entry name" value="PD40"/>
    <property type="match status" value="2"/>
</dbReference>
<dbReference type="KEGG" id="atr:18430062"/>
<dbReference type="Proteomes" id="UP000017836">
    <property type="component" value="Unassembled WGS sequence"/>
</dbReference>
<dbReference type="Gramene" id="ERN01963">
    <property type="protein sequence ID" value="ERN01963"/>
    <property type="gene ID" value="AMTR_s00045p00058890"/>
</dbReference>
<dbReference type="AlphaFoldDB" id="W1P221"/>
<dbReference type="HOGENOM" id="CLU_011311_1_0_1"/>
<evidence type="ECO:0008006" key="3">
    <source>
        <dbReference type="Google" id="ProtNLM"/>
    </source>
</evidence>
<evidence type="ECO:0000313" key="1">
    <source>
        <dbReference type="EMBL" id="ERN01963.1"/>
    </source>
</evidence>
<evidence type="ECO:0000313" key="2">
    <source>
        <dbReference type="Proteomes" id="UP000017836"/>
    </source>
</evidence>
<accession>W1P221</accession>
<dbReference type="OMA" id="GQFIDED"/>